<proteinExistence type="predicted"/>
<gene>
    <name evidence="1" type="ORF">CH379_00335</name>
</gene>
<dbReference type="EMBL" id="NPEF01000002">
    <property type="protein sequence ID" value="PJZ94861.1"/>
    <property type="molecule type" value="Genomic_DNA"/>
</dbReference>
<reference evidence="1" key="1">
    <citation type="submission" date="2017-07" db="EMBL/GenBank/DDBJ databases">
        <title>Leptospira spp. isolated from tropical soils.</title>
        <authorList>
            <person name="Thibeaux R."/>
            <person name="Iraola G."/>
            <person name="Ferres I."/>
            <person name="Bierque E."/>
            <person name="Girault D."/>
            <person name="Soupe-Gilbert M.-E."/>
            <person name="Picardeau M."/>
            <person name="Goarant C."/>
        </authorList>
    </citation>
    <scope>NUCLEOTIDE SEQUENCE [LARGE SCALE GENOMIC DNA]</scope>
    <source>
        <strain evidence="1">ATI7-C-A5</strain>
    </source>
</reference>
<evidence type="ECO:0000313" key="1">
    <source>
        <dbReference type="EMBL" id="PJZ94861.1"/>
    </source>
</evidence>
<protein>
    <submittedName>
        <fullName evidence="1">Uncharacterized protein</fullName>
    </submittedName>
</protein>
<comment type="caution">
    <text evidence="1">The sequence shown here is derived from an EMBL/GenBank/DDBJ whole genome shotgun (WGS) entry which is preliminary data.</text>
</comment>
<accession>A0A2N0BEI6</accession>
<name>A0A2N0BEI6_9LEPT</name>
<dbReference type="AlphaFoldDB" id="A0A2N0BEI6"/>
<organism evidence="1">
    <name type="scientific">Leptospira ellisii</name>
    <dbReference type="NCBI Taxonomy" id="2023197"/>
    <lineage>
        <taxon>Bacteria</taxon>
        <taxon>Pseudomonadati</taxon>
        <taxon>Spirochaetota</taxon>
        <taxon>Spirochaetia</taxon>
        <taxon>Leptospirales</taxon>
        <taxon>Leptospiraceae</taxon>
        <taxon>Leptospira</taxon>
    </lineage>
</organism>
<sequence length="97" mass="11430">MEEKSETPTCGRIFPQFHHDLEVPVFFKDNPRFRMERIYGEKPKTNIPSFDPLLSKQIDDQKSGRKKGKFRSYSHENKFLTNLFQKIAFKTSEGDST</sequence>
<accession>A0A2N0BMU6</accession>